<sequence>MKVILLEENRVEEVKEGYARNYLFPQKKAVLATSVNLQKLEKKRETIEAEISARKKEAEEIAKQLEGKELVIKAEAGEEGKLFGSVTTQKVEEEINSQFGISLNKKDINLNEHIGKLGNYTATAKIYHSINAHIKIKVEKL</sequence>
<evidence type="ECO:0000256" key="3">
    <source>
        <dbReference type="ARBA" id="ARBA00022884"/>
    </source>
</evidence>
<evidence type="ECO:0000256" key="2">
    <source>
        <dbReference type="ARBA" id="ARBA00022730"/>
    </source>
</evidence>
<evidence type="ECO:0000256" key="4">
    <source>
        <dbReference type="ARBA" id="ARBA00022980"/>
    </source>
</evidence>
<name>A0A1F4SDS5_UNCSA</name>
<feature type="coiled-coil region" evidence="8">
    <location>
        <begin position="30"/>
        <end position="68"/>
    </location>
</feature>
<comment type="function">
    <text evidence="7">Binds to the 23S rRNA.</text>
</comment>
<gene>
    <name evidence="7" type="primary">rplI</name>
    <name evidence="11" type="ORF">A2310_02080</name>
</gene>
<feature type="domain" description="Ribosomal protein L9" evidence="9">
    <location>
        <begin position="1"/>
        <end position="40"/>
    </location>
</feature>
<dbReference type="Gene3D" id="3.10.430.100">
    <property type="entry name" value="Ribosomal protein L9, C-terminal domain"/>
    <property type="match status" value="1"/>
</dbReference>
<dbReference type="NCBIfam" id="TIGR00158">
    <property type="entry name" value="L9"/>
    <property type="match status" value="1"/>
</dbReference>
<evidence type="ECO:0000256" key="5">
    <source>
        <dbReference type="ARBA" id="ARBA00023274"/>
    </source>
</evidence>
<dbReference type="HAMAP" id="MF_00503">
    <property type="entry name" value="Ribosomal_bL9"/>
    <property type="match status" value="1"/>
</dbReference>
<dbReference type="InterPro" id="IPR036935">
    <property type="entry name" value="Ribosomal_bL9_N_sf"/>
</dbReference>
<dbReference type="GO" id="GO:0003735">
    <property type="term" value="F:structural constituent of ribosome"/>
    <property type="evidence" value="ECO:0007669"/>
    <property type="project" value="InterPro"/>
</dbReference>
<evidence type="ECO:0000256" key="7">
    <source>
        <dbReference type="HAMAP-Rule" id="MF_00503"/>
    </source>
</evidence>
<proteinExistence type="inferred from homology"/>
<keyword evidence="5 7" id="KW-0687">Ribonucleoprotein</keyword>
<reference evidence="11 12" key="1">
    <citation type="journal article" date="2016" name="Nat. Commun.">
        <title>Thousands of microbial genomes shed light on interconnected biogeochemical processes in an aquifer system.</title>
        <authorList>
            <person name="Anantharaman K."/>
            <person name="Brown C.T."/>
            <person name="Hug L.A."/>
            <person name="Sharon I."/>
            <person name="Castelle C.J."/>
            <person name="Probst A.J."/>
            <person name="Thomas B.C."/>
            <person name="Singh A."/>
            <person name="Wilkins M.J."/>
            <person name="Karaoz U."/>
            <person name="Brodie E.L."/>
            <person name="Williams K.H."/>
            <person name="Hubbard S.S."/>
            <person name="Banfield J.F."/>
        </authorList>
    </citation>
    <scope>NUCLEOTIDE SEQUENCE [LARGE SCALE GENOMIC DNA]</scope>
</reference>
<dbReference type="GO" id="GO:1990904">
    <property type="term" value="C:ribonucleoprotein complex"/>
    <property type="evidence" value="ECO:0007669"/>
    <property type="project" value="UniProtKB-KW"/>
</dbReference>
<dbReference type="InterPro" id="IPR000244">
    <property type="entry name" value="Ribosomal_bL9"/>
</dbReference>
<dbReference type="Gene3D" id="3.40.5.10">
    <property type="entry name" value="Ribosomal protein L9, N-terminal domain"/>
    <property type="match status" value="1"/>
</dbReference>
<keyword evidence="2 7" id="KW-0699">rRNA-binding</keyword>
<dbReference type="SUPFAM" id="SSF55658">
    <property type="entry name" value="L9 N-domain-like"/>
    <property type="match status" value="1"/>
</dbReference>
<evidence type="ECO:0000259" key="10">
    <source>
        <dbReference type="Pfam" id="PF03948"/>
    </source>
</evidence>
<dbReference type="InterPro" id="IPR020594">
    <property type="entry name" value="Ribosomal_bL9_bac/chp"/>
</dbReference>
<evidence type="ECO:0000256" key="1">
    <source>
        <dbReference type="ARBA" id="ARBA00010605"/>
    </source>
</evidence>
<dbReference type="STRING" id="1802579.A2310_02080"/>
<dbReference type="Pfam" id="PF03948">
    <property type="entry name" value="Ribosomal_L9_C"/>
    <property type="match status" value="1"/>
</dbReference>
<dbReference type="GO" id="GO:0019843">
    <property type="term" value="F:rRNA binding"/>
    <property type="evidence" value="ECO:0007669"/>
    <property type="project" value="UniProtKB-UniRule"/>
</dbReference>
<dbReference type="GO" id="GO:0006412">
    <property type="term" value="P:translation"/>
    <property type="evidence" value="ECO:0007669"/>
    <property type="project" value="UniProtKB-UniRule"/>
</dbReference>
<comment type="similarity">
    <text evidence="1 7">Belongs to the bacterial ribosomal protein bL9 family.</text>
</comment>
<keyword evidence="4 7" id="KW-0689">Ribosomal protein</keyword>
<dbReference type="AlphaFoldDB" id="A0A1F4SDS5"/>
<dbReference type="EMBL" id="MEUB01000071">
    <property type="protein sequence ID" value="OGC18578.1"/>
    <property type="molecule type" value="Genomic_DNA"/>
</dbReference>
<evidence type="ECO:0000313" key="11">
    <source>
        <dbReference type="EMBL" id="OGC18578.1"/>
    </source>
</evidence>
<organism evidence="11 12">
    <name type="scientific">candidate division WOR-1 bacterium RIFOXYB2_FULL_37_13</name>
    <dbReference type="NCBI Taxonomy" id="1802579"/>
    <lineage>
        <taxon>Bacteria</taxon>
        <taxon>Bacillati</taxon>
        <taxon>Saganbacteria</taxon>
    </lineage>
</organism>
<evidence type="ECO:0000259" key="9">
    <source>
        <dbReference type="Pfam" id="PF01281"/>
    </source>
</evidence>
<dbReference type="InterPro" id="IPR020070">
    <property type="entry name" value="Ribosomal_bL9_N"/>
</dbReference>
<dbReference type="PANTHER" id="PTHR21368">
    <property type="entry name" value="50S RIBOSOMAL PROTEIN L9"/>
    <property type="match status" value="1"/>
</dbReference>
<evidence type="ECO:0000256" key="6">
    <source>
        <dbReference type="ARBA" id="ARBA00035292"/>
    </source>
</evidence>
<comment type="caution">
    <text evidence="11">The sequence shown here is derived from an EMBL/GenBank/DDBJ whole genome shotgun (WGS) entry which is preliminary data.</text>
</comment>
<dbReference type="GO" id="GO:0005840">
    <property type="term" value="C:ribosome"/>
    <property type="evidence" value="ECO:0007669"/>
    <property type="project" value="UniProtKB-KW"/>
</dbReference>
<evidence type="ECO:0000256" key="8">
    <source>
        <dbReference type="SAM" id="Coils"/>
    </source>
</evidence>
<accession>A0A1F4SDS5</accession>
<feature type="domain" description="Large ribosomal subunit protein bL9 C-terminal" evidence="10">
    <location>
        <begin position="56"/>
        <end position="139"/>
    </location>
</feature>
<protein>
    <recommendedName>
        <fullName evidence="6 7">Large ribosomal subunit protein bL9</fullName>
    </recommendedName>
</protein>
<evidence type="ECO:0000313" key="12">
    <source>
        <dbReference type="Proteomes" id="UP000178417"/>
    </source>
</evidence>
<keyword evidence="3 7" id="KW-0694">RNA-binding</keyword>
<dbReference type="InterPro" id="IPR020069">
    <property type="entry name" value="Ribosomal_bL9_C"/>
</dbReference>
<keyword evidence="8" id="KW-0175">Coiled coil</keyword>
<dbReference type="SUPFAM" id="SSF55653">
    <property type="entry name" value="Ribosomal protein L9 C-domain"/>
    <property type="match status" value="1"/>
</dbReference>
<dbReference type="Proteomes" id="UP000178417">
    <property type="component" value="Unassembled WGS sequence"/>
</dbReference>
<dbReference type="InterPro" id="IPR036791">
    <property type="entry name" value="Ribosomal_bL9_C_sf"/>
</dbReference>
<dbReference type="InterPro" id="IPR009027">
    <property type="entry name" value="Ribosomal_bL9/RNase_H1_N"/>
</dbReference>
<dbReference type="Pfam" id="PF01281">
    <property type="entry name" value="Ribosomal_L9_N"/>
    <property type="match status" value="1"/>
</dbReference>